<gene>
    <name evidence="8" type="ORF">B7C51_16910</name>
</gene>
<dbReference type="PROSITE" id="PS50110">
    <property type="entry name" value="RESPONSE_REGULATORY"/>
    <property type="match status" value="1"/>
</dbReference>
<dbReference type="SMART" id="SM00448">
    <property type="entry name" value="REC"/>
    <property type="match status" value="1"/>
</dbReference>
<evidence type="ECO:0000256" key="2">
    <source>
        <dbReference type="ARBA" id="ARBA00023015"/>
    </source>
</evidence>
<reference evidence="8 9" key="1">
    <citation type="submission" date="2017-03" db="EMBL/GenBank/DDBJ databases">
        <title>Paenibacillus larvae genome sequencing.</title>
        <authorList>
            <person name="Dingman D.W."/>
        </authorList>
    </citation>
    <scope>NUCLEOTIDE SEQUENCE [LARGE SCALE GENOMIC DNA]</scope>
    <source>
        <strain evidence="8 9">SAG 10367</strain>
    </source>
</reference>
<keyword evidence="4" id="KW-0804">Transcription</keyword>
<dbReference type="InterPro" id="IPR058245">
    <property type="entry name" value="NreC/VraR/RcsB-like_REC"/>
</dbReference>
<dbReference type="InterPro" id="IPR001789">
    <property type="entry name" value="Sig_transdc_resp-reg_receiver"/>
</dbReference>
<dbReference type="PRINTS" id="PR00038">
    <property type="entry name" value="HTHLUXR"/>
</dbReference>
<dbReference type="SUPFAM" id="SSF46894">
    <property type="entry name" value="C-terminal effector domain of the bipartite response regulators"/>
    <property type="match status" value="1"/>
</dbReference>
<dbReference type="PANTHER" id="PTHR43214:SF1">
    <property type="entry name" value="TRANSCRIPTIONAL REGULATORY PROTEIN COMA"/>
    <property type="match status" value="1"/>
</dbReference>
<accession>A0A1V0UW57</accession>
<dbReference type="PROSITE" id="PS50043">
    <property type="entry name" value="HTH_LUXR_2"/>
    <property type="match status" value="1"/>
</dbReference>
<protein>
    <submittedName>
        <fullName evidence="8">Two-component system response regulator</fullName>
    </submittedName>
</protein>
<evidence type="ECO:0000313" key="8">
    <source>
        <dbReference type="EMBL" id="ARF69130.1"/>
    </source>
</evidence>
<evidence type="ECO:0000256" key="1">
    <source>
        <dbReference type="ARBA" id="ARBA00022553"/>
    </source>
</evidence>
<dbReference type="InterPro" id="IPR016032">
    <property type="entry name" value="Sig_transdc_resp-reg_C-effctor"/>
</dbReference>
<dbReference type="SUPFAM" id="SSF52172">
    <property type="entry name" value="CheY-like"/>
    <property type="match status" value="1"/>
</dbReference>
<feature type="domain" description="Response regulatory" evidence="7">
    <location>
        <begin position="6"/>
        <end position="122"/>
    </location>
</feature>
<evidence type="ECO:0000256" key="4">
    <source>
        <dbReference type="ARBA" id="ARBA00023163"/>
    </source>
</evidence>
<dbReference type="InterPro" id="IPR000792">
    <property type="entry name" value="Tscrpt_reg_LuxR_C"/>
</dbReference>
<dbReference type="GO" id="GO:0006355">
    <property type="term" value="P:regulation of DNA-templated transcription"/>
    <property type="evidence" value="ECO:0007669"/>
    <property type="project" value="InterPro"/>
</dbReference>
<dbReference type="SMART" id="SM00421">
    <property type="entry name" value="HTH_LUXR"/>
    <property type="match status" value="1"/>
</dbReference>
<proteinExistence type="predicted"/>
<dbReference type="CDD" id="cd06170">
    <property type="entry name" value="LuxR_C_like"/>
    <property type="match status" value="1"/>
</dbReference>
<dbReference type="CDD" id="cd17535">
    <property type="entry name" value="REC_NarL-like"/>
    <property type="match status" value="1"/>
</dbReference>
<evidence type="ECO:0000256" key="5">
    <source>
        <dbReference type="PROSITE-ProRule" id="PRU00169"/>
    </source>
</evidence>
<keyword evidence="1 5" id="KW-0597">Phosphoprotein</keyword>
<organism evidence="8 9">
    <name type="scientific">Paenibacillus larvae subsp. pulvifaciens</name>
    <dbReference type="NCBI Taxonomy" id="1477"/>
    <lineage>
        <taxon>Bacteria</taxon>
        <taxon>Bacillati</taxon>
        <taxon>Bacillota</taxon>
        <taxon>Bacilli</taxon>
        <taxon>Bacillales</taxon>
        <taxon>Paenibacillaceae</taxon>
        <taxon>Paenibacillus</taxon>
    </lineage>
</organism>
<dbReference type="Pfam" id="PF00072">
    <property type="entry name" value="Response_reg"/>
    <property type="match status" value="1"/>
</dbReference>
<keyword evidence="3" id="KW-0238">DNA-binding</keyword>
<name>A0A1V0UW57_9BACL</name>
<evidence type="ECO:0000259" key="7">
    <source>
        <dbReference type="PROSITE" id="PS50110"/>
    </source>
</evidence>
<dbReference type="Pfam" id="PF00196">
    <property type="entry name" value="GerE"/>
    <property type="match status" value="1"/>
</dbReference>
<dbReference type="GO" id="GO:0003677">
    <property type="term" value="F:DNA binding"/>
    <property type="evidence" value="ECO:0007669"/>
    <property type="project" value="UniProtKB-KW"/>
</dbReference>
<feature type="modified residue" description="4-aspartylphosphate" evidence="5">
    <location>
        <position position="57"/>
    </location>
</feature>
<dbReference type="InterPro" id="IPR011006">
    <property type="entry name" value="CheY-like_superfamily"/>
</dbReference>
<dbReference type="GO" id="GO:0000160">
    <property type="term" value="P:phosphorelay signal transduction system"/>
    <property type="evidence" value="ECO:0007669"/>
    <property type="project" value="InterPro"/>
</dbReference>
<evidence type="ECO:0000313" key="9">
    <source>
        <dbReference type="Proteomes" id="UP000192727"/>
    </source>
</evidence>
<evidence type="ECO:0000259" key="6">
    <source>
        <dbReference type="PROSITE" id="PS50043"/>
    </source>
</evidence>
<dbReference type="AlphaFoldDB" id="A0A1V0UW57"/>
<dbReference type="Proteomes" id="UP000192727">
    <property type="component" value="Chromosome"/>
</dbReference>
<dbReference type="RefSeq" id="WP_083040934.1">
    <property type="nucleotide sequence ID" value="NZ_CP020557.1"/>
</dbReference>
<feature type="domain" description="HTH luxR-type" evidence="6">
    <location>
        <begin position="141"/>
        <end position="206"/>
    </location>
</feature>
<keyword evidence="2" id="KW-0805">Transcription regulation</keyword>
<dbReference type="EMBL" id="CP020557">
    <property type="protein sequence ID" value="ARF69130.1"/>
    <property type="molecule type" value="Genomic_DNA"/>
</dbReference>
<dbReference type="Gene3D" id="3.40.50.2300">
    <property type="match status" value="1"/>
</dbReference>
<dbReference type="PANTHER" id="PTHR43214">
    <property type="entry name" value="TWO-COMPONENT RESPONSE REGULATOR"/>
    <property type="match status" value="1"/>
</dbReference>
<evidence type="ECO:0000256" key="3">
    <source>
        <dbReference type="ARBA" id="ARBA00023125"/>
    </source>
</evidence>
<sequence>MNREWTVLIVDDHPAMAFGTKMILEARENIRVIGIASSGEEGLSLVKSERPDIVFLDFHLPDMTGLEVASGMMKTHEELKIVIFTGIDFMPILNNLLSLGISGIMSKDSSEEQITNMVYCLIEGQTAISLELFRQLQLGKGEDDGTALTDEEINIMNQIIKGATNEQIAEVIHMSKRSVDNYVRKIYDKFGVKSRAQAIEKFIQMKRPV</sequence>
<dbReference type="InterPro" id="IPR039420">
    <property type="entry name" value="WalR-like"/>
</dbReference>